<evidence type="ECO:0000256" key="2">
    <source>
        <dbReference type="ARBA" id="ARBA00007441"/>
    </source>
</evidence>
<comment type="subunit">
    <text evidence="3">Homodimer.</text>
</comment>
<dbReference type="Pfam" id="PF00155">
    <property type="entry name" value="Aminotran_1_2"/>
    <property type="match status" value="1"/>
</dbReference>
<gene>
    <name evidence="8" type="ORF">B7O98_03855</name>
</gene>
<feature type="domain" description="Aminotransferase class I/classII large" evidence="7">
    <location>
        <begin position="45"/>
        <end position="390"/>
    </location>
</feature>
<reference evidence="8 9" key="1">
    <citation type="journal article" date="2018" name="Syst. Appl. Microbiol.">
        <title>A new symbiotic nanoarchaeote (Candidatus Nanoclepta minutus) and its host (Zestosphaera tikiterensis gen. nov., sp. nov.) from a New Zealand hot spring.</title>
        <authorList>
            <person name="St John E."/>
            <person name="Liu Y."/>
            <person name="Podar M."/>
            <person name="Stott M.B."/>
            <person name="Meneghin J."/>
            <person name="Chen Z."/>
            <person name="Lagutin K."/>
            <person name="Mitchell K."/>
            <person name="Reysenbach A.L."/>
        </authorList>
    </citation>
    <scope>NUCLEOTIDE SEQUENCE [LARGE SCALE GENOMIC DNA]</scope>
    <source>
        <strain evidence="8">NZ3</strain>
    </source>
</reference>
<evidence type="ECO:0000256" key="1">
    <source>
        <dbReference type="ARBA" id="ARBA00001933"/>
    </source>
</evidence>
<dbReference type="PANTHER" id="PTHR46383">
    <property type="entry name" value="ASPARTATE AMINOTRANSFERASE"/>
    <property type="match status" value="1"/>
</dbReference>
<dbReference type="SUPFAM" id="SSF53383">
    <property type="entry name" value="PLP-dependent transferases"/>
    <property type="match status" value="1"/>
</dbReference>
<name>A0A2R7Y7P6_9CREN</name>
<dbReference type="AlphaFoldDB" id="A0A2R7Y7P6"/>
<proteinExistence type="inferred from homology"/>
<dbReference type="Gene3D" id="3.40.640.10">
    <property type="entry name" value="Type I PLP-dependent aspartate aminotransferase-like (Major domain)"/>
    <property type="match status" value="1"/>
</dbReference>
<sequence>MRKISSRSSIVKPSPQRRLIAKANELVRSGRVVYDYTAGQPGLPPDEELIKTFYENLLKDPFNYFRYLPTKGLDKLRVAISEDLKKYGGITVDPEDIVVTSGGVEGMNLSLISVTDPGDEIVLLDPTYSVYWDLAVYYQLKVKKCSQTIETGFQPDVECLKEVITKNTAAVVVVSPDNPTSRVLNEEVFKTIADLVIDNDVWLLYDEAYKHIIYEGQHVWIHRYSRTMEKLISINTFSKDIAIPGFRLGYTYGPREVINEMVKLKGIFSITSPVPGQWFAYQALTSGIKEKYLSKVLPIYKSRRDAAYNAFRKYLPEAKVWNPPASMYLFPDMTPYLERVKMNDIDFTFKLAEEKGVVMLPGSIFGECGKNHLRVTFVTQPEEKLEKGIEMLSEFIEKLEKKA</sequence>
<dbReference type="CDD" id="cd00609">
    <property type="entry name" value="AAT_like"/>
    <property type="match status" value="1"/>
</dbReference>
<dbReference type="GO" id="GO:0006520">
    <property type="term" value="P:amino acid metabolic process"/>
    <property type="evidence" value="ECO:0007669"/>
    <property type="project" value="InterPro"/>
</dbReference>
<protein>
    <submittedName>
        <fullName evidence="8">Aspartate aminotransferase</fullName>
    </submittedName>
</protein>
<dbReference type="Proteomes" id="UP000244093">
    <property type="component" value="Unassembled WGS sequence"/>
</dbReference>
<evidence type="ECO:0000259" key="7">
    <source>
        <dbReference type="Pfam" id="PF00155"/>
    </source>
</evidence>
<comment type="similarity">
    <text evidence="2">Belongs to the class-I pyridoxal-phosphate-dependent aminotransferase family.</text>
</comment>
<dbReference type="PANTHER" id="PTHR46383:SF1">
    <property type="entry name" value="ASPARTATE AMINOTRANSFERASE"/>
    <property type="match status" value="1"/>
</dbReference>
<evidence type="ECO:0000256" key="6">
    <source>
        <dbReference type="ARBA" id="ARBA00022898"/>
    </source>
</evidence>
<keyword evidence="6" id="KW-0663">Pyridoxal phosphate</keyword>
<evidence type="ECO:0000256" key="4">
    <source>
        <dbReference type="ARBA" id="ARBA00022576"/>
    </source>
</evidence>
<dbReference type="GO" id="GO:0008483">
    <property type="term" value="F:transaminase activity"/>
    <property type="evidence" value="ECO:0007669"/>
    <property type="project" value="UniProtKB-KW"/>
</dbReference>
<evidence type="ECO:0000313" key="9">
    <source>
        <dbReference type="Proteomes" id="UP000244093"/>
    </source>
</evidence>
<evidence type="ECO:0000256" key="5">
    <source>
        <dbReference type="ARBA" id="ARBA00022679"/>
    </source>
</evidence>
<evidence type="ECO:0000313" key="8">
    <source>
        <dbReference type="EMBL" id="PUA33561.1"/>
    </source>
</evidence>
<dbReference type="EMBL" id="NBVN01000002">
    <property type="protein sequence ID" value="PUA33561.1"/>
    <property type="molecule type" value="Genomic_DNA"/>
</dbReference>
<comment type="caution">
    <text evidence="8">The sequence shown here is derived from an EMBL/GenBank/DDBJ whole genome shotgun (WGS) entry which is preliminary data.</text>
</comment>
<keyword evidence="4 8" id="KW-0032">Aminotransferase</keyword>
<comment type="cofactor">
    <cofactor evidence="1">
        <name>pyridoxal 5'-phosphate</name>
        <dbReference type="ChEBI" id="CHEBI:597326"/>
    </cofactor>
</comment>
<organism evidence="8 9">
    <name type="scientific">Zestosphaera tikiterensis</name>
    <dbReference type="NCBI Taxonomy" id="1973259"/>
    <lineage>
        <taxon>Archaea</taxon>
        <taxon>Thermoproteota</taxon>
        <taxon>Thermoprotei</taxon>
        <taxon>Desulfurococcales</taxon>
        <taxon>Desulfurococcaceae</taxon>
        <taxon>Zestosphaera</taxon>
    </lineage>
</organism>
<evidence type="ECO:0000256" key="3">
    <source>
        <dbReference type="ARBA" id="ARBA00011738"/>
    </source>
</evidence>
<dbReference type="InterPro" id="IPR004839">
    <property type="entry name" value="Aminotransferase_I/II_large"/>
</dbReference>
<dbReference type="InterPro" id="IPR015421">
    <property type="entry name" value="PyrdxlP-dep_Trfase_major"/>
</dbReference>
<keyword evidence="5 8" id="KW-0808">Transferase</keyword>
<dbReference type="InterPro" id="IPR050596">
    <property type="entry name" value="AspAT/PAT-like"/>
</dbReference>
<accession>A0A2R7Y7P6</accession>
<dbReference type="InterPro" id="IPR015424">
    <property type="entry name" value="PyrdxlP-dep_Trfase"/>
</dbReference>
<dbReference type="GO" id="GO:0030170">
    <property type="term" value="F:pyridoxal phosphate binding"/>
    <property type="evidence" value="ECO:0007669"/>
    <property type="project" value="InterPro"/>
</dbReference>